<reference evidence="4 5" key="1">
    <citation type="submission" date="2020-05" db="EMBL/GenBank/DDBJ databases">
        <title>Description of Pedobacter foliorum sp. nov.</title>
        <authorList>
            <person name="Qi S."/>
            <person name="Carlier A."/>
            <person name="Cnockaert M."/>
            <person name="Vandamme P."/>
        </authorList>
    </citation>
    <scope>NUCLEOTIDE SEQUENCE [LARGE SCALE GENOMIC DNA]</scope>
    <source>
        <strain evidence="4 5">LMG 31300</strain>
    </source>
</reference>
<name>A0ABX2DB26_9SPHI</name>
<organism evidence="4 5">
    <name type="scientific">Pedobacter boryungensis</name>
    <dbReference type="NCBI Taxonomy" id="869962"/>
    <lineage>
        <taxon>Bacteria</taxon>
        <taxon>Pseudomonadati</taxon>
        <taxon>Bacteroidota</taxon>
        <taxon>Sphingobacteriia</taxon>
        <taxon>Sphingobacteriales</taxon>
        <taxon>Sphingobacteriaceae</taxon>
        <taxon>Pedobacter</taxon>
    </lineage>
</organism>
<evidence type="ECO:0000259" key="3">
    <source>
        <dbReference type="Pfam" id="PF18962"/>
    </source>
</evidence>
<dbReference type="SUPFAM" id="SSF52266">
    <property type="entry name" value="SGNH hydrolase"/>
    <property type="match status" value="1"/>
</dbReference>
<keyword evidence="1" id="KW-0732">Signal</keyword>
<dbReference type="NCBIfam" id="TIGR04183">
    <property type="entry name" value="Por_Secre_tail"/>
    <property type="match status" value="1"/>
</dbReference>
<protein>
    <submittedName>
        <fullName evidence="4">T9SS type A sorting domain-containing protein</fullName>
    </submittedName>
</protein>
<dbReference type="PANTHER" id="PTHR30383">
    <property type="entry name" value="THIOESTERASE 1/PROTEASE 1/LYSOPHOSPHOLIPASE L1"/>
    <property type="match status" value="1"/>
</dbReference>
<dbReference type="Pfam" id="PF18962">
    <property type="entry name" value="Por_Secre_tail"/>
    <property type="match status" value="1"/>
</dbReference>
<evidence type="ECO:0000313" key="5">
    <source>
        <dbReference type="Proteomes" id="UP000762110"/>
    </source>
</evidence>
<evidence type="ECO:0000313" key="4">
    <source>
        <dbReference type="EMBL" id="NQX31262.1"/>
    </source>
</evidence>
<proteinExistence type="predicted"/>
<dbReference type="InterPro" id="IPR036514">
    <property type="entry name" value="SGNH_hydro_sf"/>
</dbReference>
<gene>
    <name evidence="4" type="ORF">HQN85_05980</name>
</gene>
<dbReference type="InterPro" id="IPR026444">
    <property type="entry name" value="Secre_tail"/>
</dbReference>
<dbReference type="EMBL" id="JABMKV010000001">
    <property type="protein sequence ID" value="NQX31262.1"/>
    <property type="molecule type" value="Genomic_DNA"/>
</dbReference>
<feature type="domain" description="Secretion system C-terminal sorting" evidence="3">
    <location>
        <begin position="240"/>
        <end position="318"/>
    </location>
</feature>
<evidence type="ECO:0000259" key="2">
    <source>
        <dbReference type="Pfam" id="PF13472"/>
    </source>
</evidence>
<sequence length="320" mass="35897">MRFRAIALFFVFISGFFFKSTAQITPASCPESAQYFSKDSVNVVTFGASTVQGVNGLDFQSQLTANFLNCYTGKTINIQKYGVFGETTGQGLLRIDNAIAGKTGFIVILIGANDAIQIEAGKLKISETEANMRALIVRSLNQNLVPIVCTLQNFDDRRDARLRRVNVQVKLINDIYKKLVIEYGIYLADINSVIRRDFSLYQDDIHPNARGNRLISFVLFDTINKIIAEKFLQFTVTQNYPNPGRDITSIDIIMPKQDKVEFKIYNLQGKAIQTVLNEYLNTGKHTIQLNLSSLAPGIYIYRIVSSSGLYAATKKMIVVR</sequence>
<dbReference type="InterPro" id="IPR013830">
    <property type="entry name" value="SGNH_hydro"/>
</dbReference>
<dbReference type="RefSeq" id="WP_173269952.1">
    <property type="nucleotide sequence ID" value="NZ_JABMKV010000001.1"/>
</dbReference>
<feature type="signal peptide" evidence="1">
    <location>
        <begin position="1"/>
        <end position="22"/>
    </location>
</feature>
<accession>A0ABX2DB26</accession>
<dbReference type="Pfam" id="PF13472">
    <property type="entry name" value="Lipase_GDSL_2"/>
    <property type="match status" value="1"/>
</dbReference>
<dbReference type="Gene3D" id="3.40.50.1110">
    <property type="entry name" value="SGNH hydrolase"/>
    <property type="match status" value="1"/>
</dbReference>
<evidence type="ECO:0000256" key="1">
    <source>
        <dbReference type="SAM" id="SignalP"/>
    </source>
</evidence>
<dbReference type="CDD" id="cd00229">
    <property type="entry name" value="SGNH_hydrolase"/>
    <property type="match status" value="1"/>
</dbReference>
<dbReference type="Proteomes" id="UP000762110">
    <property type="component" value="Unassembled WGS sequence"/>
</dbReference>
<keyword evidence="5" id="KW-1185">Reference proteome</keyword>
<dbReference type="PANTHER" id="PTHR30383:SF5">
    <property type="entry name" value="SGNH HYDROLASE-TYPE ESTERASE DOMAIN-CONTAINING PROTEIN"/>
    <property type="match status" value="1"/>
</dbReference>
<comment type="caution">
    <text evidence="4">The sequence shown here is derived from an EMBL/GenBank/DDBJ whole genome shotgun (WGS) entry which is preliminary data.</text>
</comment>
<feature type="chain" id="PRO_5047347542" evidence="1">
    <location>
        <begin position="23"/>
        <end position="320"/>
    </location>
</feature>
<feature type="domain" description="SGNH hydrolase-type esterase" evidence="2">
    <location>
        <begin position="46"/>
        <end position="214"/>
    </location>
</feature>
<dbReference type="InterPro" id="IPR051532">
    <property type="entry name" value="Ester_Hydrolysis_Enzymes"/>
</dbReference>